<feature type="transmembrane region" description="Helical" evidence="7">
    <location>
        <begin position="12"/>
        <end position="30"/>
    </location>
</feature>
<evidence type="ECO:0000256" key="4">
    <source>
        <dbReference type="ARBA" id="ARBA00022692"/>
    </source>
</evidence>
<evidence type="ECO:0000259" key="8">
    <source>
        <dbReference type="PROSITE" id="PS50850"/>
    </source>
</evidence>
<feature type="transmembrane region" description="Helical" evidence="7">
    <location>
        <begin position="145"/>
        <end position="162"/>
    </location>
</feature>
<comment type="caution">
    <text evidence="9">The sequence shown here is derived from an EMBL/GenBank/DDBJ whole genome shotgun (WGS) entry which is preliminary data.</text>
</comment>
<dbReference type="SUPFAM" id="SSF103473">
    <property type="entry name" value="MFS general substrate transporter"/>
    <property type="match status" value="1"/>
</dbReference>
<dbReference type="InterPro" id="IPR020846">
    <property type="entry name" value="MFS_dom"/>
</dbReference>
<evidence type="ECO:0000256" key="5">
    <source>
        <dbReference type="ARBA" id="ARBA00022989"/>
    </source>
</evidence>
<dbReference type="InterPro" id="IPR050171">
    <property type="entry name" value="MFS_Transporters"/>
</dbReference>
<feature type="transmembrane region" description="Helical" evidence="7">
    <location>
        <begin position="168"/>
        <end position="185"/>
    </location>
</feature>
<keyword evidence="5 7" id="KW-1133">Transmembrane helix</keyword>
<dbReference type="InterPro" id="IPR036259">
    <property type="entry name" value="MFS_trans_sf"/>
</dbReference>
<name>A0ABW5ZL05_9BACL</name>
<dbReference type="Proteomes" id="UP001597561">
    <property type="component" value="Unassembled WGS sequence"/>
</dbReference>
<proteinExistence type="predicted"/>
<keyword evidence="3" id="KW-1003">Cell membrane</keyword>
<dbReference type="PANTHER" id="PTHR23517:SF3">
    <property type="entry name" value="INTEGRAL MEMBRANE TRANSPORT PROTEIN"/>
    <property type="match status" value="1"/>
</dbReference>
<dbReference type="Pfam" id="PF07690">
    <property type="entry name" value="MFS_1"/>
    <property type="match status" value="2"/>
</dbReference>
<evidence type="ECO:0000256" key="7">
    <source>
        <dbReference type="SAM" id="Phobius"/>
    </source>
</evidence>
<dbReference type="InterPro" id="IPR005829">
    <property type="entry name" value="Sugar_transporter_CS"/>
</dbReference>
<feature type="transmembrane region" description="Helical" evidence="7">
    <location>
        <begin position="305"/>
        <end position="326"/>
    </location>
</feature>
<dbReference type="CDD" id="cd17325">
    <property type="entry name" value="MFS_MdtG_SLC18_like"/>
    <property type="match status" value="1"/>
</dbReference>
<feature type="transmembrane region" description="Helical" evidence="7">
    <location>
        <begin position="242"/>
        <end position="264"/>
    </location>
</feature>
<evidence type="ECO:0000256" key="2">
    <source>
        <dbReference type="ARBA" id="ARBA00022448"/>
    </source>
</evidence>
<feature type="transmembrane region" description="Helical" evidence="7">
    <location>
        <begin position="367"/>
        <end position="392"/>
    </location>
</feature>
<dbReference type="EMBL" id="JBHUPG010000033">
    <property type="protein sequence ID" value="MFD2913618.1"/>
    <property type="molecule type" value="Genomic_DNA"/>
</dbReference>
<dbReference type="PROSITE" id="PS50850">
    <property type="entry name" value="MFS"/>
    <property type="match status" value="1"/>
</dbReference>
<reference evidence="10" key="1">
    <citation type="journal article" date="2019" name="Int. J. Syst. Evol. Microbiol.">
        <title>The Global Catalogue of Microorganisms (GCM) 10K type strain sequencing project: providing services to taxonomists for standard genome sequencing and annotation.</title>
        <authorList>
            <consortium name="The Broad Institute Genomics Platform"/>
            <consortium name="The Broad Institute Genome Sequencing Center for Infectious Disease"/>
            <person name="Wu L."/>
            <person name="Ma J."/>
        </authorList>
    </citation>
    <scope>NUCLEOTIDE SEQUENCE [LARGE SCALE GENOMIC DNA]</scope>
    <source>
        <strain evidence="10">KCTC 13528</strain>
    </source>
</reference>
<comment type="subcellular location">
    <subcellularLocation>
        <location evidence="1">Cell membrane</location>
        <topology evidence="1">Multi-pass membrane protein</topology>
    </subcellularLocation>
</comment>
<gene>
    <name evidence="9" type="ORF">ACFS5P_17145</name>
</gene>
<feature type="domain" description="Major facilitator superfamily (MFS) profile" evidence="8">
    <location>
        <begin position="13"/>
        <end position="395"/>
    </location>
</feature>
<accession>A0ABW5ZL05</accession>
<evidence type="ECO:0000313" key="9">
    <source>
        <dbReference type="EMBL" id="MFD2913618.1"/>
    </source>
</evidence>
<feature type="transmembrane region" description="Helical" evidence="7">
    <location>
        <begin position="50"/>
        <end position="69"/>
    </location>
</feature>
<keyword evidence="4 7" id="KW-0812">Transmembrane</keyword>
<sequence length="395" mass="41671">MTVVNGIKENKHQFLLLAVINLFVGSMVGLERTVLPVLAEEQFGIASASAALSFIVSFGFSKAIVNYFAGAAADRFGRRQVLMAGWSFGLLVPVLILSAETWWVIVAANILLGANQGLAWSMTLNMKIDLAGDSQRGLAAGVNEFAGYIGVALLAFLTGLMTSLQAPFIIGIVVAIAGLLLSFAVKDTSAHLALQQRKSVKKLSSAEAFRLTSWQHKSLASISFAGLATNLKDGMAWGLFPIYFAGLGVSAGGVGFLVAIYPAAWGIFQLFTGPLSDKIGRRPLITGGMILQGGALWLLIMSNQFAVWTVSAILLGAGTAMVYPVLQAAVSDYADPSWRASSMGVYRFWRDSGYAFGALLAGLMADLFGLTAAIGVVAVLPFVAGILTFGALKDK</sequence>
<keyword evidence="6 7" id="KW-0472">Membrane</keyword>
<feature type="transmembrane region" description="Helical" evidence="7">
    <location>
        <begin position="103"/>
        <end position="124"/>
    </location>
</feature>
<evidence type="ECO:0000313" key="10">
    <source>
        <dbReference type="Proteomes" id="UP001597561"/>
    </source>
</evidence>
<dbReference type="PANTHER" id="PTHR23517">
    <property type="entry name" value="RESISTANCE PROTEIN MDTM, PUTATIVE-RELATED-RELATED"/>
    <property type="match status" value="1"/>
</dbReference>
<dbReference type="Gene3D" id="1.20.1250.20">
    <property type="entry name" value="MFS general substrate transporter like domains"/>
    <property type="match status" value="2"/>
</dbReference>
<keyword evidence="10" id="KW-1185">Reference proteome</keyword>
<protein>
    <submittedName>
        <fullName evidence="9">MFS transporter</fullName>
    </submittedName>
</protein>
<evidence type="ECO:0000256" key="1">
    <source>
        <dbReference type="ARBA" id="ARBA00004651"/>
    </source>
</evidence>
<dbReference type="InterPro" id="IPR011701">
    <property type="entry name" value="MFS"/>
</dbReference>
<feature type="transmembrane region" description="Helical" evidence="7">
    <location>
        <begin position="284"/>
        <end position="300"/>
    </location>
</feature>
<evidence type="ECO:0000256" key="6">
    <source>
        <dbReference type="ARBA" id="ARBA00023136"/>
    </source>
</evidence>
<dbReference type="PROSITE" id="PS00216">
    <property type="entry name" value="SUGAR_TRANSPORT_1"/>
    <property type="match status" value="2"/>
</dbReference>
<keyword evidence="2" id="KW-0813">Transport</keyword>
<organism evidence="9 10">
    <name type="scientific">Jeotgalibacillus terrae</name>
    <dbReference type="NCBI Taxonomy" id="587735"/>
    <lineage>
        <taxon>Bacteria</taxon>
        <taxon>Bacillati</taxon>
        <taxon>Bacillota</taxon>
        <taxon>Bacilli</taxon>
        <taxon>Bacillales</taxon>
        <taxon>Caryophanaceae</taxon>
        <taxon>Jeotgalibacillus</taxon>
    </lineage>
</organism>
<evidence type="ECO:0000256" key="3">
    <source>
        <dbReference type="ARBA" id="ARBA00022475"/>
    </source>
</evidence>
<dbReference type="RefSeq" id="WP_204730508.1">
    <property type="nucleotide sequence ID" value="NZ_JAFBDK010000018.1"/>
</dbReference>
<feature type="transmembrane region" description="Helical" evidence="7">
    <location>
        <begin position="81"/>
        <end position="97"/>
    </location>
</feature>